<evidence type="ECO:0000256" key="3">
    <source>
        <dbReference type="ARBA" id="ARBA00022692"/>
    </source>
</evidence>
<feature type="transmembrane region" description="Helical" evidence="7">
    <location>
        <begin position="53"/>
        <end position="72"/>
    </location>
</feature>
<dbReference type="Gene3D" id="1.20.144.10">
    <property type="entry name" value="Phosphatidic acid phosphatase type 2/haloperoxidase"/>
    <property type="match status" value="2"/>
</dbReference>
<feature type="transmembrane region" description="Helical" evidence="7">
    <location>
        <begin position="122"/>
        <end position="139"/>
    </location>
</feature>
<evidence type="ECO:0000256" key="7">
    <source>
        <dbReference type="SAM" id="Phobius"/>
    </source>
</evidence>
<keyword evidence="6 7" id="KW-0472">Membrane</keyword>
<keyword evidence="3 7" id="KW-0812">Transmembrane</keyword>
<dbReference type="RefSeq" id="WP_307404619.1">
    <property type="nucleotide sequence ID" value="NZ_JAUSUR010000001.1"/>
</dbReference>
<keyword evidence="10" id="KW-1185">Reference proteome</keyword>
<dbReference type="EC" id="3.6.1.27" evidence="9"/>
<dbReference type="Proteomes" id="UP001230220">
    <property type="component" value="Unassembled WGS sequence"/>
</dbReference>
<dbReference type="GO" id="GO:0050380">
    <property type="term" value="F:undecaprenyl-diphosphatase activity"/>
    <property type="evidence" value="ECO:0007669"/>
    <property type="project" value="UniProtKB-EC"/>
</dbReference>
<comment type="subcellular location">
    <subcellularLocation>
        <location evidence="1">Cell membrane</location>
        <topology evidence="1">Multi-pass membrane protein</topology>
    </subcellularLocation>
</comment>
<dbReference type="SUPFAM" id="SSF48317">
    <property type="entry name" value="Acid phosphatase/Vanadium-dependent haloperoxidase"/>
    <property type="match status" value="1"/>
</dbReference>
<gene>
    <name evidence="9" type="ORF">J2S15_000210</name>
</gene>
<organism evidence="9 10">
    <name type="scientific">Breznakia pachnodae</name>
    <dbReference type="NCBI Taxonomy" id="265178"/>
    <lineage>
        <taxon>Bacteria</taxon>
        <taxon>Bacillati</taxon>
        <taxon>Bacillota</taxon>
        <taxon>Erysipelotrichia</taxon>
        <taxon>Erysipelotrichales</taxon>
        <taxon>Erysipelotrichaceae</taxon>
        <taxon>Breznakia</taxon>
    </lineage>
</organism>
<feature type="transmembrane region" description="Helical" evidence="7">
    <location>
        <begin position="145"/>
        <end position="165"/>
    </location>
</feature>
<evidence type="ECO:0000256" key="1">
    <source>
        <dbReference type="ARBA" id="ARBA00004651"/>
    </source>
</evidence>
<feature type="transmembrane region" description="Helical" evidence="7">
    <location>
        <begin position="27"/>
        <end position="47"/>
    </location>
</feature>
<dbReference type="InterPro" id="IPR036938">
    <property type="entry name" value="PAP2/HPO_sf"/>
</dbReference>
<keyword evidence="2" id="KW-1003">Cell membrane</keyword>
<dbReference type="EMBL" id="JAUSUR010000001">
    <property type="protein sequence ID" value="MDQ0359479.1"/>
    <property type="molecule type" value="Genomic_DNA"/>
</dbReference>
<reference evidence="9 10" key="1">
    <citation type="submission" date="2023-07" db="EMBL/GenBank/DDBJ databases">
        <title>Genomic Encyclopedia of Type Strains, Phase IV (KMG-IV): sequencing the most valuable type-strain genomes for metagenomic binning, comparative biology and taxonomic classification.</title>
        <authorList>
            <person name="Goeker M."/>
        </authorList>
    </citation>
    <scope>NUCLEOTIDE SEQUENCE [LARGE SCALE GENOMIC DNA]</scope>
    <source>
        <strain evidence="9 10">DSM 16784</strain>
    </source>
</reference>
<dbReference type="Pfam" id="PF01569">
    <property type="entry name" value="PAP2"/>
    <property type="match status" value="1"/>
</dbReference>
<evidence type="ECO:0000313" key="9">
    <source>
        <dbReference type="EMBL" id="MDQ0359479.1"/>
    </source>
</evidence>
<keyword evidence="5 7" id="KW-1133">Transmembrane helix</keyword>
<dbReference type="InterPro" id="IPR000326">
    <property type="entry name" value="PAP2/HPO"/>
</dbReference>
<feature type="domain" description="Phosphatidic acid phosphatase type 2/haloperoxidase" evidence="8">
    <location>
        <begin position="54"/>
        <end position="163"/>
    </location>
</feature>
<name>A0ABU0DY98_9FIRM</name>
<evidence type="ECO:0000313" key="10">
    <source>
        <dbReference type="Proteomes" id="UP001230220"/>
    </source>
</evidence>
<evidence type="ECO:0000256" key="4">
    <source>
        <dbReference type="ARBA" id="ARBA00022801"/>
    </source>
</evidence>
<dbReference type="PANTHER" id="PTHR14969">
    <property type="entry name" value="SPHINGOSINE-1-PHOSPHATE PHOSPHOHYDROLASE"/>
    <property type="match status" value="1"/>
</dbReference>
<proteinExistence type="predicted"/>
<comment type="caution">
    <text evidence="9">The sequence shown here is derived from an EMBL/GenBank/DDBJ whole genome shotgun (WGS) entry which is preliminary data.</text>
</comment>
<keyword evidence="4 9" id="KW-0378">Hydrolase</keyword>
<protein>
    <submittedName>
        <fullName evidence="9">Undecaprenyl-diphosphatase</fullName>
        <ecNumber evidence="9">3.6.1.27</ecNumber>
    </submittedName>
</protein>
<evidence type="ECO:0000259" key="8">
    <source>
        <dbReference type="SMART" id="SM00014"/>
    </source>
</evidence>
<sequence>MNRIDDTILYYINDKLNNPILEKFMKFFTFLGDFCLIWIIYCVAAYFRGERKLAIALVIVMLIVNAVNNGFIKAIFRRNRPFEDHPDIKISIDNPYGSSFPSGHSANGFACAMVIMYFYPNYGFFALIFASLIAISRMILKVHYFTDVVFGSLVGVLIGVSLIAFL</sequence>
<evidence type="ECO:0000256" key="6">
    <source>
        <dbReference type="ARBA" id="ARBA00023136"/>
    </source>
</evidence>
<dbReference type="SMART" id="SM00014">
    <property type="entry name" value="acidPPc"/>
    <property type="match status" value="1"/>
</dbReference>
<dbReference type="PANTHER" id="PTHR14969:SF62">
    <property type="entry name" value="DECAPRENYLPHOSPHORYL-5-PHOSPHORIBOSE PHOSPHATASE RV3807C-RELATED"/>
    <property type="match status" value="1"/>
</dbReference>
<evidence type="ECO:0000256" key="5">
    <source>
        <dbReference type="ARBA" id="ARBA00022989"/>
    </source>
</evidence>
<accession>A0ABU0DY98</accession>
<evidence type="ECO:0000256" key="2">
    <source>
        <dbReference type="ARBA" id="ARBA00022475"/>
    </source>
</evidence>